<dbReference type="InterPro" id="IPR008538">
    <property type="entry name" value="Uma2"/>
</dbReference>
<gene>
    <name evidence="2" type="ordered locus">Lcho_2361</name>
</gene>
<dbReference type="OrthoDB" id="9799703at2"/>
<dbReference type="AlphaFoldDB" id="B1Y4R3"/>
<dbReference type="EMBL" id="CP001013">
    <property type="protein sequence ID" value="ACB34626.1"/>
    <property type="molecule type" value="Genomic_DNA"/>
</dbReference>
<dbReference type="Proteomes" id="UP000001693">
    <property type="component" value="Chromosome"/>
</dbReference>
<dbReference type="KEGG" id="lch:Lcho_2361"/>
<dbReference type="RefSeq" id="WP_012347384.1">
    <property type="nucleotide sequence ID" value="NC_010524.1"/>
</dbReference>
<name>B1Y4R3_LEPCP</name>
<keyword evidence="3" id="KW-1185">Reference proteome</keyword>
<dbReference type="HOGENOM" id="CLU_076312_6_2_4"/>
<accession>B1Y4R3</accession>
<dbReference type="Gene3D" id="3.90.1570.10">
    <property type="entry name" value="tt1808, chain A"/>
    <property type="match status" value="1"/>
</dbReference>
<dbReference type="SUPFAM" id="SSF52980">
    <property type="entry name" value="Restriction endonuclease-like"/>
    <property type="match status" value="1"/>
</dbReference>
<reference evidence="2 3" key="1">
    <citation type="submission" date="2008-03" db="EMBL/GenBank/DDBJ databases">
        <title>Complete sequence of Leptothrix cholodnii SP-6.</title>
        <authorList>
            <consortium name="US DOE Joint Genome Institute"/>
            <person name="Copeland A."/>
            <person name="Lucas S."/>
            <person name="Lapidus A."/>
            <person name="Glavina del Rio T."/>
            <person name="Dalin E."/>
            <person name="Tice H."/>
            <person name="Bruce D."/>
            <person name="Goodwin L."/>
            <person name="Pitluck S."/>
            <person name="Chertkov O."/>
            <person name="Brettin T."/>
            <person name="Detter J.C."/>
            <person name="Han C."/>
            <person name="Kuske C.R."/>
            <person name="Schmutz J."/>
            <person name="Larimer F."/>
            <person name="Land M."/>
            <person name="Hauser L."/>
            <person name="Kyrpides N."/>
            <person name="Lykidis A."/>
            <person name="Emerson D."/>
            <person name="Richardson P."/>
        </authorList>
    </citation>
    <scope>NUCLEOTIDE SEQUENCE [LARGE SCALE GENOMIC DNA]</scope>
    <source>
        <strain evidence="3">ATCC 51168 / LMG 8142 / SP-6</strain>
    </source>
</reference>
<proteinExistence type="predicted"/>
<evidence type="ECO:0000313" key="2">
    <source>
        <dbReference type="EMBL" id="ACB34626.1"/>
    </source>
</evidence>
<evidence type="ECO:0000313" key="3">
    <source>
        <dbReference type="Proteomes" id="UP000001693"/>
    </source>
</evidence>
<dbReference type="eggNOG" id="COG4636">
    <property type="taxonomic scope" value="Bacteria"/>
</dbReference>
<dbReference type="CDD" id="cd06260">
    <property type="entry name" value="DUF820-like"/>
    <property type="match status" value="1"/>
</dbReference>
<feature type="domain" description="Putative restriction endonuclease" evidence="1">
    <location>
        <begin position="13"/>
        <end position="169"/>
    </location>
</feature>
<evidence type="ECO:0000259" key="1">
    <source>
        <dbReference type="Pfam" id="PF05685"/>
    </source>
</evidence>
<protein>
    <recommendedName>
        <fullName evidence="1">Putative restriction endonuclease domain-containing protein</fullName>
    </recommendedName>
</protein>
<dbReference type="STRING" id="395495.Lcho_2361"/>
<sequence>MGAAQPGAKLSIDEFLAWDATQTDKVELVCGEIFAMAGAEDGHVTVALNIAIALRHHLKGSPCRADMSDMKLRVDSLGSVFYPDVMVTCSAADHQSRLVKTEPILLVEVLSPSTAAYDRGNKFAQYRQLGSLREYVLVDVESRRTDVYRKNVDGLWVLHPFEPGQAVQLASVDLLLPDADLYAEVDPPEVA</sequence>
<dbReference type="PANTHER" id="PTHR36558">
    <property type="entry name" value="GLR1098 PROTEIN"/>
    <property type="match status" value="1"/>
</dbReference>
<dbReference type="PANTHER" id="PTHR36558:SF1">
    <property type="entry name" value="RESTRICTION ENDONUCLEASE DOMAIN-CONTAINING PROTEIN-RELATED"/>
    <property type="match status" value="1"/>
</dbReference>
<organism evidence="2 3">
    <name type="scientific">Leptothrix cholodnii (strain ATCC 51168 / LMG 8142 / SP-6)</name>
    <name type="common">Leptothrix discophora (strain SP-6)</name>
    <dbReference type="NCBI Taxonomy" id="395495"/>
    <lineage>
        <taxon>Bacteria</taxon>
        <taxon>Pseudomonadati</taxon>
        <taxon>Pseudomonadota</taxon>
        <taxon>Betaproteobacteria</taxon>
        <taxon>Burkholderiales</taxon>
        <taxon>Sphaerotilaceae</taxon>
        <taxon>Leptothrix</taxon>
    </lineage>
</organism>
<dbReference type="Pfam" id="PF05685">
    <property type="entry name" value="Uma2"/>
    <property type="match status" value="1"/>
</dbReference>
<dbReference type="InterPro" id="IPR011335">
    <property type="entry name" value="Restrct_endonuc-II-like"/>
</dbReference>
<dbReference type="InterPro" id="IPR012296">
    <property type="entry name" value="Nuclease_put_TT1808"/>
</dbReference>